<dbReference type="CDD" id="cd08417">
    <property type="entry name" value="PBP2_Nitroaromatics_like"/>
    <property type="match status" value="1"/>
</dbReference>
<evidence type="ECO:0000256" key="1">
    <source>
        <dbReference type="ARBA" id="ARBA00009437"/>
    </source>
</evidence>
<keyword evidence="3" id="KW-0238">DNA-binding</keyword>
<evidence type="ECO:0000313" key="6">
    <source>
        <dbReference type="EMBL" id="TCU98320.1"/>
    </source>
</evidence>
<dbReference type="Pfam" id="PF03466">
    <property type="entry name" value="LysR_substrate"/>
    <property type="match status" value="1"/>
</dbReference>
<dbReference type="AlphaFoldDB" id="A0A4R3V3S1"/>
<keyword evidence="4" id="KW-0804">Transcription</keyword>
<dbReference type="SUPFAM" id="SSF53850">
    <property type="entry name" value="Periplasmic binding protein-like II"/>
    <property type="match status" value="1"/>
</dbReference>
<keyword evidence="7" id="KW-1185">Reference proteome</keyword>
<dbReference type="Proteomes" id="UP000294692">
    <property type="component" value="Unassembled WGS sequence"/>
</dbReference>
<evidence type="ECO:0000256" key="3">
    <source>
        <dbReference type="ARBA" id="ARBA00023125"/>
    </source>
</evidence>
<dbReference type="EMBL" id="SMBX01000005">
    <property type="protein sequence ID" value="TCU98320.1"/>
    <property type="molecule type" value="Genomic_DNA"/>
</dbReference>
<dbReference type="Pfam" id="PF00126">
    <property type="entry name" value="HTH_1"/>
    <property type="match status" value="1"/>
</dbReference>
<accession>A0A4R3V3S1</accession>
<dbReference type="InterPro" id="IPR005119">
    <property type="entry name" value="LysR_subst-bd"/>
</dbReference>
<dbReference type="GO" id="GO:0003700">
    <property type="term" value="F:DNA-binding transcription factor activity"/>
    <property type="evidence" value="ECO:0007669"/>
    <property type="project" value="InterPro"/>
</dbReference>
<dbReference type="InterPro" id="IPR000847">
    <property type="entry name" value="LysR_HTH_N"/>
</dbReference>
<dbReference type="PANTHER" id="PTHR30118:SF15">
    <property type="entry name" value="TRANSCRIPTIONAL REGULATORY PROTEIN"/>
    <property type="match status" value="1"/>
</dbReference>
<proteinExistence type="inferred from homology"/>
<dbReference type="PANTHER" id="PTHR30118">
    <property type="entry name" value="HTH-TYPE TRANSCRIPTIONAL REGULATOR LEUO-RELATED"/>
    <property type="match status" value="1"/>
</dbReference>
<dbReference type="Gene3D" id="3.40.190.10">
    <property type="entry name" value="Periplasmic binding protein-like II"/>
    <property type="match status" value="2"/>
</dbReference>
<dbReference type="SUPFAM" id="SSF46785">
    <property type="entry name" value="Winged helix' DNA-binding domain"/>
    <property type="match status" value="1"/>
</dbReference>
<protein>
    <submittedName>
        <fullName evidence="6">LysR family transcriptional regulator</fullName>
    </submittedName>
</protein>
<comment type="caution">
    <text evidence="6">The sequence shown here is derived from an EMBL/GenBank/DDBJ whole genome shotgun (WGS) entry which is preliminary data.</text>
</comment>
<dbReference type="InterPro" id="IPR036390">
    <property type="entry name" value="WH_DNA-bd_sf"/>
</dbReference>
<feature type="domain" description="HTH lysR-type" evidence="5">
    <location>
        <begin position="4"/>
        <end position="61"/>
    </location>
</feature>
<dbReference type="InterPro" id="IPR036388">
    <property type="entry name" value="WH-like_DNA-bd_sf"/>
</dbReference>
<evidence type="ECO:0000256" key="2">
    <source>
        <dbReference type="ARBA" id="ARBA00023015"/>
    </source>
</evidence>
<dbReference type="InterPro" id="IPR037402">
    <property type="entry name" value="YidZ_PBP2"/>
</dbReference>
<keyword evidence="2" id="KW-0805">Transcription regulation</keyword>
<dbReference type="PROSITE" id="PS50931">
    <property type="entry name" value="HTH_LYSR"/>
    <property type="match status" value="1"/>
</dbReference>
<dbReference type="GO" id="GO:0003677">
    <property type="term" value="F:DNA binding"/>
    <property type="evidence" value="ECO:0007669"/>
    <property type="project" value="UniProtKB-KW"/>
</dbReference>
<name>A0A4R3V3S1_9BURK</name>
<sequence length="302" mass="33454">MNMPDMNLLVYLDALIKYGSATRAAEVLGVSQPGVSAALKRLRALLDDPVMIRSGHRLLPTPKAFDIHTKMAGALALWQGLGEPGNIAHAKTYSVLASDYTQLLLLPHLMPVLQAHAPEVSVSVVPTNPFRRLEMVTNHEVDLAIGYYNKAPENLRVRQLLQERMVCVMSGSHPEQADFGIDTFLAYSHVAIASVSSGSYSEELERALRKLGVVRKIALTAPSYNVVPAILMRTDFISVLPLSVALYARRQLPIQIRPVPVELPLLTISMFYHDDNQNSEPHVWFRQRVVEASQGLVDGMEE</sequence>
<evidence type="ECO:0000256" key="4">
    <source>
        <dbReference type="ARBA" id="ARBA00023163"/>
    </source>
</evidence>
<evidence type="ECO:0000259" key="5">
    <source>
        <dbReference type="PROSITE" id="PS50931"/>
    </source>
</evidence>
<comment type="similarity">
    <text evidence="1">Belongs to the LysR transcriptional regulatory family.</text>
</comment>
<dbReference type="Gene3D" id="1.10.10.10">
    <property type="entry name" value="Winged helix-like DNA-binding domain superfamily/Winged helix DNA-binding domain"/>
    <property type="match status" value="1"/>
</dbReference>
<evidence type="ECO:0000313" key="7">
    <source>
        <dbReference type="Proteomes" id="UP000294692"/>
    </source>
</evidence>
<gene>
    <name evidence="6" type="ORF">EV686_10517</name>
</gene>
<dbReference type="InterPro" id="IPR050389">
    <property type="entry name" value="LysR-type_TF"/>
</dbReference>
<organism evidence="6 7">
    <name type="scientific">Paracandidimonas soli</name>
    <dbReference type="NCBI Taxonomy" id="1917182"/>
    <lineage>
        <taxon>Bacteria</taxon>
        <taxon>Pseudomonadati</taxon>
        <taxon>Pseudomonadota</taxon>
        <taxon>Betaproteobacteria</taxon>
        <taxon>Burkholderiales</taxon>
        <taxon>Alcaligenaceae</taxon>
        <taxon>Paracandidimonas</taxon>
    </lineage>
</organism>
<reference evidence="6 7" key="1">
    <citation type="submission" date="2019-03" db="EMBL/GenBank/DDBJ databases">
        <title>Genomic Encyclopedia of Type Strains, Phase IV (KMG-IV): sequencing the most valuable type-strain genomes for metagenomic binning, comparative biology and taxonomic classification.</title>
        <authorList>
            <person name="Goeker M."/>
        </authorList>
    </citation>
    <scope>NUCLEOTIDE SEQUENCE [LARGE SCALE GENOMIC DNA]</scope>
    <source>
        <strain evidence="6 7">DSM 100048</strain>
    </source>
</reference>